<dbReference type="NCBIfam" id="TIGR00936">
    <property type="entry name" value="ahcY"/>
    <property type="match status" value="1"/>
</dbReference>
<feature type="binding site" evidence="4">
    <location>
        <position position="187"/>
    </location>
    <ligand>
        <name>substrate</name>
    </ligand>
</feature>
<dbReference type="PANTHER" id="PTHR23420:SF0">
    <property type="entry name" value="ADENOSYLHOMOCYSTEINASE"/>
    <property type="match status" value="1"/>
</dbReference>
<keyword evidence="4 6" id="KW-0378">Hydrolase</keyword>
<feature type="binding site" evidence="4">
    <location>
        <position position="188"/>
    </location>
    <ligand>
        <name>NAD(+)</name>
        <dbReference type="ChEBI" id="CHEBI:57540"/>
    </ligand>
</feature>
<evidence type="ECO:0000256" key="2">
    <source>
        <dbReference type="ARBA" id="ARBA00022563"/>
    </source>
</evidence>
<comment type="caution">
    <text evidence="4">Lacks conserved residue(s) required for the propagation of feature annotation.</text>
</comment>
<organism evidence="9 10">
    <name type="scientific">Syntrophaceticus schinkii</name>
    <dbReference type="NCBI Taxonomy" id="499207"/>
    <lineage>
        <taxon>Bacteria</taxon>
        <taxon>Bacillati</taxon>
        <taxon>Bacillota</taxon>
        <taxon>Clostridia</taxon>
        <taxon>Thermoanaerobacterales</taxon>
        <taxon>Thermoanaerobacterales Family III. Incertae Sedis</taxon>
        <taxon>Syntrophaceticus</taxon>
    </lineage>
</organism>
<accession>A0A0B7MBE2</accession>
<dbReference type="InterPro" id="IPR042172">
    <property type="entry name" value="Adenosylhomocyst_ase-like_sf"/>
</dbReference>
<dbReference type="PIRSF" id="PIRSF001109">
    <property type="entry name" value="Ad_hcy_hydrolase"/>
    <property type="match status" value="1"/>
</dbReference>
<dbReference type="HAMAP" id="MF_00563">
    <property type="entry name" value="AdoHcyase"/>
    <property type="match status" value="1"/>
</dbReference>
<evidence type="ECO:0000256" key="3">
    <source>
        <dbReference type="ARBA" id="ARBA00023027"/>
    </source>
</evidence>
<dbReference type="Proteomes" id="UP000046155">
    <property type="component" value="Unassembled WGS sequence"/>
</dbReference>
<dbReference type="RefSeq" id="WP_044664113.1">
    <property type="nucleotide sequence ID" value="NZ_CDRZ01000033.1"/>
</dbReference>
<feature type="binding site" evidence="4">
    <location>
        <position position="128"/>
    </location>
    <ligand>
        <name>substrate</name>
    </ligand>
</feature>
<evidence type="ECO:0000259" key="8">
    <source>
        <dbReference type="SMART" id="SM00997"/>
    </source>
</evidence>
<name>A0A0B7MBE2_9FIRM</name>
<dbReference type="Gene3D" id="3.40.50.720">
    <property type="entry name" value="NAD(P)-binding Rossmann-like Domain"/>
    <property type="match status" value="1"/>
</dbReference>
<dbReference type="AlphaFoldDB" id="A0A0B7MBE2"/>
<feature type="binding site" evidence="4 5">
    <location>
        <begin position="154"/>
        <end position="156"/>
    </location>
    <ligand>
        <name>NAD(+)</name>
        <dbReference type="ChEBI" id="CHEBI:57540"/>
    </ligand>
</feature>
<feature type="binding site" evidence="5">
    <location>
        <begin position="219"/>
        <end position="224"/>
    </location>
    <ligand>
        <name>NAD(+)</name>
        <dbReference type="ChEBI" id="CHEBI:57540"/>
    </ligand>
</feature>
<comment type="subcellular location">
    <subcellularLocation>
        <location evidence="4">Cytoplasm</location>
    </subcellularLocation>
</comment>
<feature type="domain" description="S-adenosyl-L-homocysteine hydrolase NAD binding" evidence="8">
    <location>
        <begin position="188"/>
        <end position="349"/>
    </location>
</feature>
<comment type="function">
    <text evidence="4">May play a key role in the regulation of the intracellular concentration of adenosylhomocysteine.</text>
</comment>
<dbReference type="SUPFAM" id="SSF52283">
    <property type="entry name" value="Formate/glycerate dehydrogenase catalytic domain-like"/>
    <property type="match status" value="1"/>
</dbReference>
<dbReference type="CDD" id="cd00401">
    <property type="entry name" value="SAHH"/>
    <property type="match status" value="1"/>
</dbReference>
<dbReference type="OrthoDB" id="9802717at2"/>
<dbReference type="Gene3D" id="3.40.50.1480">
    <property type="entry name" value="Adenosylhomocysteinase-like"/>
    <property type="match status" value="1"/>
</dbReference>
<protein>
    <recommendedName>
        <fullName evidence="4">Adenosylhomocysteinase</fullName>
        <ecNumber evidence="4">3.13.2.1</ecNumber>
    </recommendedName>
    <alternativeName>
        <fullName evidence="4">S-adenosyl-L-homocysteine hydrolase</fullName>
        <shortName evidence="4">AdoHcyase</shortName>
    </alternativeName>
</protein>
<feature type="binding site" evidence="4 5">
    <location>
        <position position="343"/>
    </location>
    <ligand>
        <name>NAD(+)</name>
        <dbReference type="ChEBI" id="CHEBI:57540"/>
    </ligand>
</feature>
<dbReference type="SUPFAM" id="SSF51735">
    <property type="entry name" value="NAD(P)-binding Rossmann-fold domains"/>
    <property type="match status" value="1"/>
</dbReference>
<evidence type="ECO:0000256" key="6">
    <source>
        <dbReference type="RuleBase" id="RU000548"/>
    </source>
</evidence>
<dbReference type="PROSITE" id="PS00739">
    <property type="entry name" value="ADOHCYASE_2"/>
    <property type="match status" value="1"/>
</dbReference>
<keyword evidence="10" id="KW-1185">Reference proteome</keyword>
<comment type="cofactor">
    <cofactor evidence="4 5 6">
        <name>NAD(+)</name>
        <dbReference type="ChEBI" id="CHEBI:57540"/>
    </cofactor>
    <text evidence="4 5 6">Binds 1 NAD(+) per subunit.</text>
</comment>
<dbReference type="InterPro" id="IPR015878">
    <property type="entry name" value="Ado_hCys_hydrolase_NAD-bd"/>
</dbReference>
<dbReference type="SMART" id="SM00996">
    <property type="entry name" value="AdoHcyase"/>
    <property type="match status" value="1"/>
</dbReference>
<dbReference type="GO" id="GO:0033353">
    <property type="term" value="P:S-adenosylmethionine cycle"/>
    <property type="evidence" value="ECO:0007669"/>
    <property type="project" value="TreeGrafter"/>
</dbReference>
<dbReference type="GO" id="GO:0004013">
    <property type="term" value="F:adenosylhomocysteinase activity"/>
    <property type="evidence" value="ECO:0007669"/>
    <property type="project" value="UniProtKB-UniRule"/>
</dbReference>
<feature type="binding site" evidence="4 5">
    <location>
        <position position="240"/>
    </location>
    <ligand>
        <name>NAD(+)</name>
        <dbReference type="ChEBI" id="CHEBI:57540"/>
    </ligand>
</feature>
<evidence type="ECO:0000313" key="10">
    <source>
        <dbReference type="Proteomes" id="UP000046155"/>
    </source>
</evidence>
<dbReference type="GO" id="GO:0071269">
    <property type="term" value="P:L-homocysteine biosynthetic process"/>
    <property type="evidence" value="ECO:0007669"/>
    <property type="project" value="UniProtKB-UniRule"/>
</dbReference>
<comment type="similarity">
    <text evidence="1 4 7">Belongs to the adenosylhomocysteinase family.</text>
</comment>
<feature type="binding site" evidence="4">
    <location>
        <begin position="217"/>
        <end position="222"/>
    </location>
    <ligand>
        <name>NAD(+)</name>
        <dbReference type="ChEBI" id="CHEBI:57540"/>
    </ligand>
</feature>
<dbReference type="InterPro" id="IPR020082">
    <property type="entry name" value="S-Ado-L-homoCys_hydrolase_CS"/>
</dbReference>
<dbReference type="InterPro" id="IPR000043">
    <property type="entry name" value="Adenosylhomocysteinase-like"/>
</dbReference>
<dbReference type="GO" id="GO:0005829">
    <property type="term" value="C:cytosol"/>
    <property type="evidence" value="ECO:0007669"/>
    <property type="project" value="TreeGrafter"/>
</dbReference>
<dbReference type="GO" id="GO:0006730">
    <property type="term" value="P:one-carbon metabolic process"/>
    <property type="evidence" value="ECO:0007669"/>
    <property type="project" value="UniProtKB-UniRule"/>
</dbReference>
<dbReference type="EC" id="3.13.2.1" evidence="4"/>
<dbReference type="InterPro" id="IPR036291">
    <property type="entry name" value="NAD(P)-bd_dom_sf"/>
</dbReference>
<dbReference type="PANTHER" id="PTHR23420">
    <property type="entry name" value="ADENOSYLHOMOCYSTEINASE"/>
    <property type="match status" value="1"/>
</dbReference>
<feature type="binding site" evidence="4">
    <location>
        <position position="153"/>
    </location>
    <ligand>
        <name>substrate</name>
    </ligand>
</feature>
<sequence length="422" mass="46149">MSTECLRLTDEDLSRVGKERIEWAWRKMPVLHQIRAEWEQSLPLKGIKIAACLHISAKTANLARVLKIGGADLVLCASNPLSTQDDIAAALNVVYEIPTFARRGVDNDSYYKQISAALDMKPDLTIDDGADLVTTLHQERPEQAKGVIGGTEETTTGVVRLRAMARDGALKYPLVAVNDALTKHLFDNRYGTGQSAIDGILRATNYLIAGSTFVVVGYGWCGRGVAARAKGLGARVVVVEVDPFKALEAIMDGHEVTTMKGAAKRADFIVTVTGDIHVLGESHIPYLKDGVILANAGHFNVEIDIPFLAKLATRRQVVKKDIEEFTLDDGRRIYLLADGRLVNLACGEGHPVEVMDLSFANQALSAAWLVAEQGKLEAGVYQVPREIDERVARLKLAAYGVEIEELTEEQKRYLASWESGTI</sequence>
<keyword evidence="2 4" id="KW-0554">One-carbon metabolism</keyword>
<keyword evidence="4" id="KW-0963">Cytoplasm</keyword>
<dbReference type="Pfam" id="PF00670">
    <property type="entry name" value="AdoHcyase_NAD"/>
    <property type="match status" value="1"/>
</dbReference>
<dbReference type="Pfam" id="PF05221">
    <property type="entry name" value="AdoHcyase"/>
    <property type="match status" value="2"/>
</dbReference>
<feature type="binding site" evidence="4 5">
    <location>
        <begin position="296"/>
        <end position="298"/>
    </location>
    <ligand>
        <name>NAD(+)</name>
        <dbReference type="ChEBI" id="CHEBI:57540"/>
    </ligand>
</feature>
<evidence type="ECO:0000313" key="9">
    <source>
        <dbReference type="EMBL" id="CEO87814.1"/>
    </source>
</evidence>
<dbReference type="NCBIfam" id="NF004005">
    <property type="entry name" value="PRK05476.2-3"/>
    <property type="match status" value="1"/>
</dbReference>
<dbReference type="UniPathway" id="UPA00314">
    <property type="reaction ID" value="UER00076"/>
</dbReference>
<evidence type="ECO:0000256" key="7">
    <source>
        <dbReference type="RuleBase" id="RU004166"/>
    </source>
</evidence>
<comment type="catalytic activity">
    <reaction evidence="4 6">
        <text>S-adenosyl-L-homocysteine + H2O = L-homocysteine + adenosine</text>
        <dbReference type="Rhea" id="RHEA:21708"/>
        <dbReference type="ChEBI" id="CHEBI:15377"/>
        <dbReference type="ChEBI" id="CHEBI:16335"/>
        <dbReference type="ChEBI" id="CHEBI:57856"/>
        <dbReference type="ChEBI" id="CHEBI:58199"/>
        <dbReference type="EC" id="3.13.2.1"/>
    </reaction>
</comment>
<comment type="pathway">
    <text evidence="4 6">Amino-acid biosynthesis; L-homocysteine biosynthesis; L-homocysteine from S-adenosyl-L-homocysteine: step 1/1.</text>
</comment>
<evidence type="ECO:0000256" key="4">
    <source>
        <dbReference type="HAMAP-Rule" id="MF_00563"/>
    </source>
</evidence>
<feature type="binding site" evidence="5">
    <location>
        <position position="350"/>
    </location>
    <ligand>
        <name>NAD(+)</name>
        <dbReference type="ChEBI" id="CHEBI:57540"/>
    </ligand>
</feature>
<evidence type="ECO:0000256" key="5">
    <source>
        <dbReference type="PIRSR" id="PIRSR001109-2"/>
    </source>
</evidence>
<proteinExistence type="inferred from homology"/>
<reference evidence="10" key="1">
    <citation type="submission" date="2015-01" db="EMBL/GenBank/DDBJ databases">
        <authorList>
            <person name="Manzoor Shahid"/>
            <person name="Zubair Saima"/>
        </authorList>
    </citation>
    <scope>NUCLEOTIDE SEQUENCE [LARGE SCALE GENOMIC DNA]</scope>
    <source>
        <strain evidence="10">Sp3</strain>
    </source>
</reference>
<dbReference type="EMBL" id="CDRZ01000033">
    <property type="protein sequence ID" value="CEO87814.1"/>
    <property type="molecule type" value="Genomic_DNA"/>
</dbReference>
<feature type="binding site" evidence="4">
    <location>
        <position position="183"/>
    </location>
    <ligand>
        <name>substrate</name>
    </ligand>
</feature>
<dbReference type="SMART" id="SM00997">
    <property type="entry name" value="AdoHcyase_NAD"/>
    <property type="match status" value="1"/>
</dbReference>
<keyword evidence="3 4" id="KW-0520">NAD</keyword>
<gene>
    <name evidence="4 9" type="primary">ahcY</name>
    <name evidence="9" type="ORF">SSCH_1280004</name>
</gene>
<evidence type="ECO:0000256" key="1">
    <source>
        <dbReference type="ARBA" id="ARBA00007122"/>
    </source>
</evidence>